<gene>
    <name evidence="3" type="ORF">COEU31_15680</name>
</gene>
<dbReference type="EMBL" id="BLYL01000008">
    <property type="protein sequence ID" value="GFO94522.1"/>
    <property type="molecule type" value="Genomic_DNA"/>
</dbReference>
<feature type="domain" description="VanZ-like" evidence="2">
    <location>
        <begin position="15"/>
        <end position="152"/>
    </location>
</feature>
<proteinExistence type="predicted"/>
<feature type="transmembrane region" description="Helical" evidence="1">
    <location>
        <begin position="137"/>
        <end position="154"/>
    </location>
</feature>
<keyword evidence="1" id="KW-1133">Transmembrane helix</keyword>
<dbReference type="Pfam" id="PF04892">
    <property type="entry name" value="VanZ"/>
    <property type="match status" value="1"/>
</dbReference>
<dbReference type="NCBIfam" id="NF037970">
    <property type="entry name" value="vanZ_1"/>
    <property type="match status" value="1"/>
</dbReference>
<accession>A0AAI9K3F9</accession>
<keyword evidence="1" id="KW-0812">Transmembrane</keyword>
<organism evidence="3 4">
    <name type="scientific">Coprococcus eutactus</name>
    <dbReference type="NCBI Taxonomy" id="33043"/>
    <lineage>
        <taxon>Bacteria</taxon>
        <taxon>Bacillati</taxon>
        <taxon>Bacillota</taxon>
        <taxon>Clostridia</taxon>
        <taxon>Lachnospirales</taxon>
        <taxon>Lachnospiraceae</taxon>
        <taxon>Coprococcus</taxon>
    </lineage>
</organism>
<comment type="caution">
    <text evidence="3">The sequence shown here is derived from an EMBL/GenBank/DDBJ whole genome shotgun (WGS) entry which is preliminary data.</text>
</comment>
<feature type="transmembrane region" description="Helical" evidence="1">
    <location>
        <begin position="76"/>
        <end position="93"/>
    </location>
</feature>
<feature type="transmembrane region" description="Helical" evidence="1">
    <location>
        <begin position="161"/>
        <end position="181"/>
    </location>
</feature>
<dbReference type="InterPro" id="IPR006976">
    <property type="entry name" value="VanZ-like"/>
</dbReference>
<evidence type="ECO:0000259" key="2">
    <source>
        <dbReference type="Pfam" id="PF04892"/>
    </source>
</evidence>
<dbReference type="RefSeq" id="WP_015534779.1">
    <property type="nucleotide sequence ID" value="NZ_BLYL01000008.1"/>
</dbReference>
<name>A0AAI9K3F9_9FIRM</name>
<keyword evidence="1" id="KW-0472">Membrane</keyword>
<sequence length="183" mass="20210">MAKKTKKNEKKYIYIIPAVLWMIFIFYMSSRTGDDSSAVSNPMTDFIVGLFQKVRNDSAPVVDRMTGVVEIMVRKGAHMTEYGILLALLALAVRKAGGRMASAGVYIWSVVITFVYACSDEIHQLFVADRAGRGTDVLIDMCGALAALLIIWGSKSTRGRIIMGFVIGIVLVAAVMFLFLWPF</sequence>
<dbReference type="Proteomes" id="UP000660047">
    <property type="component" value="Unassembled WGS sequence"/>
</dbReference>
<evidence type="ECO:0000313" key="4">
    <source>
        <dbReference type="Proteomes" id="UP000660047"/>
    </source>
</evidence>
<feature type="transmembrane region" description="Helical" evidence="1">
    <location>
        <begin position="12"/>
        <end position="30"/>
    </location>
</feature>
<feature type="transmembrane region" description="Helical" evidence="1">
    <location>
        <begin position="100"/>
        <end position="117"/>
    </location>
</feature>
<evidence type="ECO:0000256" key="1">
    <source>
        <dbReference type="SAM" id="Phobius"/>
    </source>
</evidence>
<dbReference type="AlphaFoldDB" id="A0AAI9K3F9"/>
<evidence type="ECO:0000313" key="3">
    <source>
        <dbReference type="EMBL" id="GFO94522.1"/>
    </source>
</evidence>
<protein>
    <submittedName>
        <fullName evidence="3">Teicoplanin resistance protein VanZ</fullName>
    </submittedName>
</protein>
<reference evidence="3" key="1">
    <citation type="submission" date="2020-06" db="EMBL/GenBank/DDBJ databases">
        <title>Characterization of fructooligosaccharide metabolism and fructooligosaccharide-degrading enzymes in human commensal butyrate producers.</title>
        <authorList>
            <person name="Tanno H."/>
            <person name="Fujii T."/>
            <person name="Hirano K."/>
            <person name="Maeno S."/>
            <person name="Tonozuka T."/>
            <person name="Sakamoto M."/>
            <person name="Ohkuma M."/>
            <person name="Tochio T."/>
            <person name="Endo A."/>
        </authorList>
    </citation>
    <scope>NUCLEOTIDE SEQUENCE</scope>
    <source>
        <strain evidence="3">JCM 31265</strain>
    </source>
</reference>